<accession>A0A6C0DNJ6</accession>
<name>A0A6C0DNJ6_9ZZZZ</name>
<evidence type="ECO:0000313" key="1">
    <source>
        <dbReference type="EMBL" id="QHT18177.1"/>
    </source>
</evidence>
<reference evidence="1" key="1">
    <citation type="journal article" date="2020" name="Nature">
        <title>Giant virus diversity and host interactions through global metagenomics.</title>
        <authorList>
            <person name="Schulz F."/>
            <person name="Roux S."/>
            <person name="Paez-Espino D."/>
            <person name="Jungbluth S."/>
            <person name="Walsh D.A."/>
            <person name="Denef V.J."/>
            <person name="McMahon K.D."/>
            <person name="Konstantinidis K.T."/>
            <person name="Eloe-Fadrosh E.A."/>
            <person name="Kyrpides N.C."/>
            <person name="Woyke T."/>
        </authorList>
    </citation>
    <scope>NUCLEOTIDE SEQUENCE</scope>
    <source>
        <strain evidence="1">GVMAG-M-3300023174-3</strain>
    </source>
</reference>
<organism evidence="1">
    <name type="scientific">viral metagenome</name>
    <dbReference type="NCBI Taxonomy" id="1070528"/>
    <lineage>
        <taxon>unclassified sequences</taxon>
        <taxon>metagenomes</taxon>
        <taxon>organismal metagenomes</taxon>
    </lineage>
</organism>
<dbReference type="Gene3D" id="3.90.550.50">
    <property type="match status" value="1"/>
</dbReference>
<sequence>MHPVVNIHHKTKHEKKHYDIILLIIASHTEDYDKFKAQWERYMSLFSNVKAFFLYSDPDIEYDAIVSENEIVHKHKEWYEPGILYKTFAGMQLCNDLFSYDYILRTNLSSFYHIPRLLDFLMTRPKSNYVAARQTLFREGIPFISGAGFIVSRDIVTSLLDLMYQPNVFTEDLIYLPDDVALSTLLNRYIRIDHMEDIPRYDCEERIHPEDIPQHIFHVRNKTEWKYGHRRIDLENMCHQVNHVYGDMLTSNQEPYR</sequence>
<dbReference type="EMBL" id="MN739649">
    <property type="protein sequence ID" value="QHT18177.1"/>
    <property type="molecule type" value="Genomic_DNA"/>
</dbReference>
<evidence type="ECO:0008006" key="2">
    <source>
        <dbReference type="Google" id="ProtNLM"/>
    </source>
</evidence>
<protein>
    <recommendedName>
        <fullName evidence="2">Glycosyltransferase</fullName>
    </recommendedName>
</protein>
<dbReference type="AlphaFoldDB" id="A0A6C0DNJ6"/>
<proteinExistence type="predicted"/>